<dbReference type="OrthoDB" id="539213at2759"/>
<dbReference type="InterPro" id="IPR002110">
    <property type="entry name" value="Ankyrin_rpt"/>
</dbReference>
<gene>
    <name evidence="4" type="ORF">RR48_09151</name>
</gene>
<dbReference type="AlphaFoldDB" id="A0A194RCD0"/>
<dbReference type="PRINTS" id="PR01415">
    <property type="entry name" value="ANKYRIN"/>
</dbReference>
<reference evidence="4 5" key="1">
    <citation type="journal article" date="2015" name="Nat. Commun.">
        <title>Outbred genome sequencing and CRISPR/Cas9 gene editing in butterflies.</title>
        <authorList>
            <person name="Li X."/>
            <person name="Fan D."/>
            <person name="Zhang W."/>
            <person name="Liu G."/>
            <person name="Zhang L."/>
            <person name="Zhao L."/>
            <person name="Fang X."/>
            <person name="Chen L."/>
            <person name="Dong Y."/>
            <person name="Chen Y."/>
            <person name="Ding Y."/>
            <person name="Zhao R."/>
            <person name="Feng M."/>
            <person name="Zhu Y."/>
            <person name="Feng Y."/>
            <person name="Jiang X."/>
            <person name="Zhu D."/>
            <person name="Xiang H."/>
            <person name="Feng X."/>
            <person name="Li S."/>
            <person name="Wang J."/>
            <person name="Zhang G."/>
            <person name="Kronforst M.R."/>
            <person name="Wang W."/>
        </authorList>
    </citation>
    <scope>NUCLEOTIDE SEQUENCE [LARGE SCALE GENOMIC DNA]</scope>
    <source>
        <strain evidence="4">Ya'a_city_454_Pm</strain>
        <tissue evidence="4">Whole body</tissue>
    </source>
</reference>
<evidence type="ECO:0000256" key="3">
    <source>
        <dbReference type="PROSITE-ProRule" id="PRU00023"/>
    </source>
</evidence>
<dbReference type="InParanoid" id="A0A194RCD0"/>
<dbReference type="Pfam" id="PF12796">
    <property type="entry name" value="Ank_2"/>
    <property type="match status" value="2"/>
</dbReference>
<keyword evidence="5" id="KW-1185">Reference proteome</keyword>
<keyword evidence="2 3" id="KW-0040">ANK repeat</keyword>
<dbReference type="InterPro" id="IPR036770">
    <property type="entry name" value="Ankyrin_rpt-contain_sf"/>
</dbReference>
<dbReference type="Gene3D" id="1.25.40.20">
    <property type="entry name" value="Ankyrin repeat-containing domain"/>
    <property type="match status" value="2"/>
</dbReference>
<dbReference type="PANTHER" id="PTHR24171">
    <property type="entry name" value="ANKYRIN REPEAT DOMAIN-CONTAINING PROTEIN 39-RELATED"/>
    <property type="match status" value="1"/>
</dbReference>
<feature type="repeat" description="ANK" evidence="3">
    <location>
        <begin position="100"/>
        <end position="132"/>
    </location>
</feature>
<evidence type="ECO:0000256" key="2">
    <source>
        <dbReference type="ARBA" id="ARBA00023043"/>
    </source>
</evidence>
<organism evidence="4 5">
    <name type="scientific">Papilio machaon</name>
    <name type="common">Old World swallowtail butterfly</name>
    <dbReference type="NCBI Taxonomy" id="76193"/>
    <lineage>
        <taxon>Eukaryota</taxon>
        <taxon>Metazoa</taxon>
        <taxon>Ecdysozoa</taxon>
        <taxon>Arthropoda</taxon>
        <taxon>Hexapoda</taxon>
        <taxon>Insecta</taxon>
        <taxon>Pterygota</taxon>
        <taxon>Neoptera</taxon>
        <taxon>Endopterygota</taxon>
        <taxon>Lepidoptera</taxon>
        <taxon>Glossata</taxon>
        <taxon>Ditrysia</taxon>
        <taxon>Papilionoidea</taxon>
        <taxon>Papilionidae</taxon>
        <taxon>Papilioninae</taxon>
        <taxon>Papilio</taxon>
    </lineage>
</organism>
<dbReference type="STRING" id="76193.A0A194RCD0"/>
<dbReference type="PROSITE" id="PS50297">
    <property type="entry name" value="ANK_REP_REGION"/>
    <property type="match status" value="2"/>
</dbReference>
<evidence type="ECO:0000256" key="1">
    <source>
        <dbReference type="ARBA" id="ARBA00022737"/>
    </source>
</evidence>
<evidence type="ECO:0000313" key="4">
    <source>
        <dbReference type="EMBL" id="KPJ15124.1"/>
    </source>
</evidence>
<name>A0A194RCD0_PAPMA</name>
<dbReference type="KEGG" id="pmac:106710694"/>
<dbReference type="PROSITE" id="PS50088">
    <property type="entry name" value="ANK_REPEAT"/>
    <property type="match status" value="2"/>
</dbReference>
<keyword evidence="1" id="KW-0677">Repeat</keyword>
<protein>
    <submittedName>
        <fullName evidence="4">Ankyrin repeat domain-containing protein 39</fullName>
    </submittedName>
</protein>
<evidence type="ECO:0000313" key="5">
    <source>
        <dbReference type="Proteomes" id="UP000053240"/>
    </source>
</evidence>
<dbReference type="SMART" id="SM00248">
    <property type="entry name" value="ANK"/>
    <property type="match status" value="3"/>
</dbReference>
<dbReference type="EMBL" id="KQ460398">
    <property type="protein sequence ID" value="KPJ15124.1"/>
    <property type="molecule type" value="Genomic_DNA"/>
</dbReference>
<proteinExistence type="predicted"/>
<dbReference type="Proteomes" id="UP000053240">
    <property type="component" value="Unassembled WGS sequence"/>
</dbReference>
<sequence>MDHNSECNHANCSIKNANNSVCQTVSEMDWERGLWNAAFSGDEEKVYMLISKARDAREIVNTVDNAGYSPLHYAARGGHVNICDILLKHGAIIDAETRSGKATPLHKAAAAGKLTTVKFLIKNGACVDKQDIDGQTALHKAIQNKRYDLIKTLTDACPHITNIRDNKGNLPNDPSLV</sequence>
<dbReference type="SUPFAM" id="SSF48403">
    <property type="entry name" value="Ankyrin repeat"/>
    <property type="match status" value="1"/>
</dbReference>
<accession>A0A194RCD0</accession>
<feature type="repeat" description="ANK" evidence="3">
    <location>
        <begin position="66"/>
        <end position="98"/>
    </location>
</feature>
<dbReference type="PANTHER" id="PTHR24171:SF9">
    <property type="entry name" value="ANKYRIN REPEAT DOMAIN-CONTAINING PROTEIN 39"/>
    <property type="match status" value="1"/>
</dbReference>